<gene>
    <name evidence="1" type="ORF">BN869_000007086_1</name>
</gene>
<sequence length="205" mass="24008">FHPKSAVRYGVARYPISNLECISSKQAAGPRENWPLLMKITCPPRMITGTRNSTTPGSRRYGFLFLPILHVDREARRIALLWAGQHHLQLSFQPDLQELAFLRSYDHQYDAFYITLDTFESFVMELLAAEDRRFLNRHFTIYTYIDKIIMPESLFEQHIQDIGEIFKTHNLEALYISQSRRPRSVVSVYTIWRGKLELERGASKV</sequence>
<feature type="non-terminal residue" evidence="1">
    <location>
        <position position="1"/>
    </location>
</feature>
<accession>A0A0B7K0X5</accession>
<dbReference type="AlphaFoldDB" id="A0A0B7K0X5"/>
<feature type="non-terminal residue" evidence="1">
    <location>
        <position position="205"/>
    </location>
</feature>
<organism evidence="1">
    <name type="scientific">Bionectria ochroleuca</name>
    <name type="common">Gliocladium roseum</name>
    <dbReference type="NCBI Taxonomy" id="29856"/>
    <lineage>
        <taxon>Eukaryota</taxon>
        <taxon>Fungi</taxon>
        <taxon>Dikarya</taxon>
        <taxon>Ascomycota</taxon>
        <taxon>Pezizomycotina</taxon>
        <taxon>Sordariomycetes</taxon>
        <taxon>Hypocreomycetidae</taxon>
        <taxon>Hypocreales</taxon>
        <taxon>Bionectriaceae</taxon>
        <taxon>Clonostachys</taxon>
    </lineage>
</organism>
<proteinExistence type="predicted"/>
<evidence type="ECO:0000313" key="1">
    <source>
        <dbReference type="EMBL" id="CEO51028.1"/>
    </source>
</evidence>
<protein>
    <submittedName>
        <fullName evidence="1">Uncharacterized protein</fullName>
    </submittedName>
</protein>
<dbReference type="EMBL" id="CDPU01000021">
    <property type="protein sequence ID" value="CEO51028.1"/>
    <property type="molecule type" value="Genomic_DNA"/>
</dbReference>
<reference evidence="1" key="1">
    <citation type="submission" date="2015-01" db="EMBL/GenBank/DDBJ databases">
        <authorList>
            <person name="Durling Mikael"/>
        </authorList>
    </citation>
    <scope>NUCLEOTIDE SEQUENCE</scope>
</reference>
<name>A0A0B7K0X5_BIOOC</name>